<feature type="repeat" description="Pumilio" evidence="5">
    <location>
        <begin position="402"/>
        <end position="437"/>
    </location>
</feature>
<evidence type="ECO:0000256" key="3">
    <source>
        <dbReference type="ARBA" id="ARBA00022884"/>
    </source>
</evidence>
<dbReference type="GO" id="GO:0005737">
    <property type="term" value="C:cytoplasm"/>
    <property type="evidence" value="ECO:0007669"/>
    <property type="project" value="TreeGrafter"/>
</dbReference>
<proteinExistence type="predicted"/>
<dbReference type="GO" id="GO:0006417">
    <property type="term" value="P:regulation of translation"/>
    <property type="evidence" value="ECO:0007669"/>
    <property type="project" value="UniProtKB-KW"/>
</dbReference>
<dbReference type="InterPro" id="IPR001313">
    <property type="entry name" value="Pumilio_RNA-bd_rpt"/>
</dbReference>
<dbReference type="SUPFAM" id="SSF48371">
    <property type="entry name" value="ARM repeat"/>
    <property type="match status" value="1"/>
</dbReference>
<evidence type="ECO:0000256" key="5">
    <source>
        <dbReference type="PROSITE-ProRule" id="PRU00317"/>
    </source>
</evidence>
<evidence type="ECO:0000256" key="1">
    <source>
        <dbReference type="ARBA" id="ARBA00022737"/>
    </source>
</evidence>
<dbReference type="InterPro" id="IPR016024">
    <property type="entry name" value="ARM-type_fold"/>
</dbReference>
<dbReference type="InterPro" id="IPR033712">
    <property type="entry name" value="Pumilio_RNA-bd"/>
</dbReference>
<dbReference type="SMART" id="SM00025">
    <property type="entry name" value="Pumilio"/>
    <property type="match status" value="8"/>
</dbReference>
<dbReference type="InterPro" id="IPR011989">
    <property type="entry name" value="ARM-like"/>
</dbReference>
<evidence type="ECO:0000313" key="8">
    <source>
        <dbReference type="Proteomes" id="UP001161247"/>
    </source>
</evidence>
<reference evidence="7" key="1">
    <citation type="submission" date="2023-03" db="EMBL/GenBank/DDBJ databases">
        <authorList>
            <person name="Julca I."/>
        </authorList>
    </citation>
    <scope>NUCLEOTIDE SEQUENCE</scope>
</reference>
<feature type="repeat" description="Pumilio" evidence="5">
    <location>
        <begin position="254"/>
        <end position="289"/>
    </location>
</feature>
<dbReference type="Gene3D" id="1.25.10.10">
    <property type="entry name" value="Leucine-rich Repeat Variant"/>
    <property type="match status" value="1"/>
</dbReference>
<keyword evidence="8" id="KW-1185">Reference proteome</keyword>
<evidence type="ECO:0000256" key="4">
    <source>
        <dbReference type="ARBA" id="ARBA00058490"/>
    </source>
</evidence>
<comment type="function">
    <text evidence="4">Sequence-specific RNA-binding protein that regulates translation and mRNA stability by binding the 3'-UTR of target mRNAs.</text>
</comment>
<keyword evidence="2" id="KW-0810">Translation regulation</keyword>
<dbReference type="Pfam" id="PF00806">
    <property type="entry name" value="PUF"/>
    <property type="match status" value="8"/>
</dbReference>
<dbReference type="FunFam" id="1.25.10.10:FF:000237">
    <property type="entry name" value="Pumilio homolog 9"/>
    <property type="match status" value="1"/>
</dbReference>
<feature type="repeat" description="Pumilio" evidence="5">
    <location>
        <begin position="474"/>
        <end position="510"/>
    </location>
</feature>
<dbReference type="PROSITE" id="PS50303">
    <property type="entry name" value="PUM_HD"/>
    <property type="match status" value="1"/>
</dbReference>
<dbReference type="GO" id="GO:0003729">
    <property type="term" value="F:mRNA binding"/>
    <property type="evidence" value="ECO:0007669"/>
    <property type="project" value="TreeGrafter"/>
</dbReference>
<evidence type="ECO:0000256" key="2">
    <source>
        <dbReference type="ARBA" id="ARBA00022845"/>
    </source>
</evidence>
<evidence type="ECO:0000313" key="7">
    <source>
        <dbReference type="EMBL" id="CAI9115920.1"/>
    </source>
</evidence>
<name>A0AAV1E8A2_OLDCO</name>
<dbReference type="PROSITE" id="PS50302">
    <property type="entry name" value="PUM"/>
    <property type="match status" value="5"/>
</dbReference>
<dbReference type="CDD" id="cd07920">
    <property type="entry name" value="Pumilio"/>
    <property type="match status" value="1"/>
</dbReference>
<feature type="repeat" description="Pumilio" evidence="5">
    <location>
        <begin position="290"/>
        <end position="325"/>
    </location>
</feature>
<dbReference type="EMBL" id="OX459125">
    <property type="protein sequence ID" value="CAI9115920.1"/>
    <property type="molecule type" value="Genomic_DNA"/>
</dbReference>
<dbReference type="AlphaFoldDB" id="A0AAV1E8A2"/>
<keyword evidence="3" id="KW-0694">RNA-binding</keyword>
<dbReference type="InterPro" id="IPR033133">
    <property type="entry name" value="PUM-HD"/>
</dbReference>
<dbReference type="PANTHER" id="PTHR12537">
    <property type="entry name" value="RNA BINDING PROTEIN PUMILIO-RELATED"/>
    <property type="match status" value="1"/>
</dbReference>
<dbReference type="PANTHER" id="PTHR12537:SF63">
    <property type="entry name" value="PUMILIO HOMOLOG 15"/>
    <property type="match status" value="1"/>
</dbReference>
<organism evidence="7 8">
    <name type="scientific">Oldenlandia corymbosa var. corymbosa</name>
    <dbReference type="NCBI Taxonomy" id="529605"/>
    <lineage>
        <taxon>Eukaryota</taxon>
        <taxon>Viridiplantae</taxon>
        <taxon>Streptophyta</taxon>
        <taxon>Embryophyta</taxon>
        <taxon>Tracheophyta</taxon>
        <taxon>Spermatophyta</taxon>
        <taxon>Magnoliopsida</taxon>
        <taxon>eudicotyledons</taxon>
        <taxon>Gunneridae</taxon>
        <taxon>Pentapetalae</taxon>
        <taxon>asterids</taxon>
        <taxon>lamiids</taxon>
        <taxon>Gentianales</taxon>
        <taxon>Rubiaceae</taxon>
        <taxon>Rubioideae</taxon>
        <taxon>Spermacoceae</taxon>
        <taxon>Hedyotis-Oldenlandia complex</taxon>
        <taxon>Oldenlandia</taxon>
    </lineage>
</organism>
<feature type="repeat" description="Pumilio" evidence="5">
    <location>
        <begin position="438"/>
        <end position="473"/>
    </location>
</feature>
<gene>
    <name evidence="7" type="ORF">OLC1_LOCUS22349</name>
</gene>
<sequence>MEGLRNWPAGCSPEGIQSQSFGFHPAINRRSLSPAYGLAGATGIIPDDQSLFSAFSRLGLSPGLPLPVQPMLSPSAIPEGGGFPAADGYCTPFNYVDKGFGNVGLQGGLPGFENYPDQSLGFSGAHPNVMVGPGPWDCGGTGVVSGFGGGIQGQPRYENWSRLLSTQLNADDNGQRLNDHAYACLLYKQMLSRRVNAQFPGLPPNQNGVSRLNLGSQVNGSVWKDSSSFSPNSQRIRQNYARNKNPFDGISLQDMRGRFVSISKDHNGSKILQAKLDEPNAEEIELVLCEVIDHVADLMKNQSGSYFVQKLFGVCTEEQRTRIIAAITKNSFQLVDVCLNFNGARTMQKLLENLSTPEQISLVISALCPGGVALANDPNGQHVIRHCLITYPYEYHKHLLNEIASNCCRIATDKSGCCVLQACVENAHGEAKERLIHEIITNALLLAEDPYGNYVVQHLLGLRMPQVTALLMAKLQGHFVALSSDKYGSNVVEKFFVEAGKEHSMKIIMEIISSPNAEILLVHPFGNFVIQKALSIARGSDVYCALCNLIEMNASSMRSNLFGKKILAWFERRKHQHVV</sequence>
<protein>
    <submittedName>
        <fullName evidence="7">OLC1v1016935C3</fullName>
    </submittedName>
</protein>
<keyword evidence="1" id="KW-0677">Repeat</keyword>
<feature type="domain" description="PUM-HD" evidence="6">
    <location>
        <begin position="232"/>
        <end position="574"/>
    </location>
</feature>
<accession>A0AAV1E8A2</accession>
<dbReference type="Proteomes" id="UP001161247">
    <property type="component" value="Chromosome 8"/>
</dbReference>
<evidence type="ECO:0000259" key="6">
    <source>
        <dbReference type="PROSITE" id="PS50303"/>
    </source>
</evidence>